<sequence length="79" mass="8996">MVPVTQAEKLTKALLLRFLNQSFAFGYNTTVEVKGKEWDVTLNQKGQIVLRPIDGKGKVIRIHITLTELPPIRRGRRPV</sequence>
<evidence type="ECO:0000313" key="1">
    <source>
        <dbReference type="EMBL" id="KKW12961.1"/>
    </source>
</evidence>
<organism evidence="1 2">
    <name type="scientific">Candidatus Gottesmanbacteria bacterium GW2011_GWB1_49_7</name>
    <dbReference type="NCBI Taxonomy" id="1618448"/>
    <lineage>
        <taxon>Bacteria</taxon>
        <taxon>Candidatus Gottesmaniibacteriota</taxon>
    </lineage>
</organism>
<accession>A0A0G1W2H6</accession>
<reference evidence="1 2" key="1">
    <citation type="journal article" date="2015" name="Nature">
        <title>rRNA introns, odd ribosomes, and small enigmatic genomes across a large radiation of phyla.</title>
        <authorList>
            <person name="Brown C.T."/>
            <person name="Hug L.A."/>
            <person name="Thomas B.C."/>
            <person name="Sharon I."/>
            <person name="Castelle C.J."/>
            <person name="Singh A."/>
            <person name="Wilkins M.J."/>
            <person name="Williams K.H."/>
            <person name="Banfield J.F."/>
        </authorList>
    </citation>
    <scope>NUCLEOTIDE SEQUENCE [LARGE SCALE GENOMIC DNA]</scope>
</reference>
<evidence type="ECO:0000313" key="2">
    <source>
        <dbReference type="Proteomes" id="UP000034588"/>
    </source>
</evidence>
<gene>
    <name evidence="1" type="ORF">UY48_C0006G0014</name>
</gene>
<dbReference type="AlphaFoldDB" id="A0A0G1W2H6"/>
<comment type="caution">
    <text evidence="1">The sequence shown here is derived from an EMBL/GenBank/DDBJ whole genome shotgun (WGS) entry which is preliminary data.</text>
</comment>
<dbReference type="EMBL" id="LCQD01000006">
    <property type="protein sequence ID" value="KKW12961.1"/>
    <property type="molecule type" value="Genomic_DNA"/>
</dbReference>
<proteinExistence type="predicted"/>
<name>A0A0G1W2H6_9BACT</name>
<dbReference type="Proteomes" id="UP000034588">
    <property type="component" value="Unassembled WGS sequence"/>
</dbReference>
<protein>
    <submittedName>
        <fullName evidence="1">Uncharacterized protein</fullName>
    </submittedName>
</protein>